<dbReference type="Pfam" id="PF22842">
    <property type="entry name" value="Pel9A-like_beta_helix"/>
    <property type="match status" value="1"/>
</dbReference>
<proteinExistence type="inferred from homology"/>
<gene>
    <name evidence="11" type="ORF">ADK37_20995</name>
</gene>
<dbReference type="PANTHER" id="PTHR40088">
    <property type="entry name" value="PECTATE LYASE (EUROFUNG)"/>
    <property type="match status" value="1"/>
</dbReference>
<dbReference type="InterPro" id="IPR052052">
    <property type="entry name" value="Polysaccharide_Lyase_9"/>
</dbReference>
<dbReference type="GO" id="GO:0005576">
    <property type="term" value="C:extracellular region"/>
    <property type="evidence" value="ECO:0007669"/>
    <property type="project" value="UniProtKB-SubCell"/>
</dbReference>
<evidence type="ECO:0000256" key="4">
    <source>
        <dbReference type="ARBA" id="ARBA00022723"/>
    </source>
</evidence>
<keyword evidence="5 9" id="KW-0732">Signal</keyword>
<accession>A0A0L8L707</accession>
<dbReference type="Proteomes" id="UP000037251">
    <property type="component" value="Unassembled WGS sequence"/>
</dbReference>
<evidence type="ECO:0000259" key="10">
    <source>
        <dbReference type="Pfam" id="PF22842"/>
    </source>
</evidence>
<feature type="domain" description="Pel9A-like right handed beta-helix region" evidence="10">
    <location>
        <begin position="140"/>
        <end position="301"/>
    </location>
</feature>
<feature type="signal peptide" evidence="9">
    <location>
        <begin position="1"/>
        <end position="26"/>
    </location>
</feature>
<keyword evidence="6" id="KW-0106">Calcium</keyword>
<name>A0A0L8L707_9ACTN</name>
<dbReference type="AlphaFoldDB" id="A0A0L8L707"/>
<dbReference type="SUPFAM" id="SSF51126">
    <property type="entry name" value="Pectin lyase-like"/>
    <property type="match status" value="1"/>
</dbReference>
<evidence type="ECO:0000313" key="11">
    <source>
        <dbReference type="EMBL" id="KOG33856.1"/>
    </source>
</evidence>
<comment type="subcellular location">
    <subcellularLocation>
        <location evidence="2">Secreted</location>
    </subcellularLocation>
</comment>
<dbReference type="EMBL" id="LGUS01000169">
    <property type="protein sequence ID" value="KOG33856.1"/>
    <property type="molecule type" value="Genomic_DNA"/>
</dbReference>
<evidence type="ECO:0000256" key="7">
    <source>
        <dbReference type="ARBA" id="ARBA00023239"/>
    </source>
</evidence>
<dbReference type="OrthoDB" id="9762467at2"/>
<dbReference type="SMART" id="SM00710">
    <property type="entry name" value="PbH1"/>
    <property type="match status" value="6"/>
</dbReference>
<dbReference type="RefSeq" id="WP_030040016.1">
    <property type="nucleotide sequence ID" value="NZ_KL575596.1"/>
</dbReference>
<dbReference type="InterPro" id="IPR011050">
    <property type="entry name" value="Pectin_lyase_fold/virulence"/>
</dbReference>
<evidence type="ECO:0000256" key="6">
    <source>
        <dbReference type="ARBA" id="ARBA00022837"/>
    </source>
</evidence>
<dbReference type="InterPro" id="IPR006626">
    <property type="entry name" value="PbH1"/>
</dbReference>
<reference evidence="12" key="1">
    <citation type="submission" date="2015-07" db="EMBL/GenBank/DDBJ databases">
        <authorList>
            <person name="Ju K.-S."/>
            <person name="Doroghazi J.R."/>
            <person name="Metcalf W.W."/>
        </authorList>
    </citation>
    <scope>NUCLEOTIDE SEQUENCE [LARGE SCALE GENOMIC DNA]</scope>
    <source>
        <strain evidence="12">NRRL 2290</strain>
    </source>
</reference>
<feature type="chain" id="PRO_5044367016" evidence="9">
    <location>
        <begin position="27"/>
        <end position="384"/>
    </location>
</feature>
<dbReference type="InterPro" id="IPR012334">
    <property type="entry name" value="Pectin_lyas_fold"/>
</dbReference>
<dbReference type="GO" id="GO:0046872">
    <property type="term" value="F:metal ion binding"/>
    <property type="evidence" value="ECO:0007669"/>
    <property type="project" value="UniProtKB-KW"/>
</dbReference>
<organism evidence="11 12">
    <name type="scientific">Streptomyces resistomycificus</name>
    <dbReference type="NCBI Taxonomy" id="67356"/>
    <lineage>
        <taxon>Bacteria</taxon>
        <taxon>Bacillati</taxon>
        <taxon>Actinomycetota</taxon>
        <taxon>Actinomycetes</taxon>
        <taxon>Kitasatosporales</taxon>
        <taxon>Streptomycetaceae</taxon>
        <taxon>Streptomyces</taxon>
        <taxon>Streptomyces aurantiacus group</taxon>
    </lineage>
</organism>
<dbReference type="GO" id="GO:0016837">
    <property type="term" value="F:carbon-oxygen lyase activity, acting on polysaccharides"/>
    <property type="evidence" value="ECO:0007669"/>
    <property type="project" value="TreeGrafter"/>
</dbReference>
<keyword evidence="12" id="KW-1185">Reference proteome</keyword>
<dbReference type="InterPro" id="IPR053868">
    <property type="entry name" value="Pel9A-like_beta_helix"/>
</dbReference>
<evidence type="ECO:0000256" key="8">
    <source>
        <dbReference type="ARBA" id="ARBA00038263"/>
    </source>
</evidence>
<dbReference type="STRING" id="67356.AQJ84_35340"/>
<keyword evidence="3" id="KW-0964">Secreted</keyword>
<comment type="similarity">
    <text evidence="8">Belongs to the polysaccharide lyase 9 family.</text>
</comment>
<comment type="caution">
    <text evidence="11">The sequence shown here is derived from an EMBL/GenBank/DDBJ whole genome shotgun (WGS) entry which is preliminary data.</text>
</comment>
<keyword evidence="4" id="KW-0479">Metal-binding</keyword>
<comment type="cofactor">
    <cofactor evidence="1">
        <name>Ca(2+)</name>
        <dbReference type="ChEBI" id="CHEBI:29108"/>
    </cofactor>
</comment>
<evidence type="ECO:0000256" key="9">
    <source>
        <dbReference type="SAM" id="SignalP"/>
    </source>
</evidence>
<dbReference type="Gene3D" id="2.160.20.10">
    <property type="entry name" value="Single-stranded right-handed beta-helix, Pectin lyase-like"/>
    <property type="match status" value="1"/>
</dbReference>
<protein>
    <submittedName>
        <fullName evidence="11">Pectate lyase</fullName>
    </submittedName>
</protein>
<evidence type="ECO:0000256" key="5">
    <source>
        <dbReference type="ARBA" id="ARBA00022729"/>
    </source>
</evidence>
<dbReference type="PANTHER" id="PTHR40088:SF1">
    <property type="entry name" value="PECTATE LYASE PEL9"/>
    <property type="match status" value="1"/>
</dbReference>
<evidence type="ECO:0000256" key="2">
    <source>
        <dbReference type="ARBA" id="ARBA00004613"/>
    </source>
</evidence>
<dbReference type="eggNOG" id="COG1595">
    <property type="taxonomic scope" value="Bacteria"/>
</dbReference>
<evidence type="ECO:0000313" key="12">
    <source>
        <dbReference type="Proteomes" id="UP000037251"/>
    </source>
</evidence>
<evidence type="ECO:0000256" key="1">
    <source>
        <dbReference type="ARBA" id="ARBA00001913"/>
    </source>
</evidence>
<keyword evidence="7 11" id="KW-0456">Lyase</keyword>
<dbReference type="PATRIC" id="fig|67356.5.peg.4464"/>
<evidence type="ECO:0000256" key="3">
    <source>
        <dbReference type="ARBA" id="ARBA00022525"/>
    </source>
</evidence>
<sequence length="384" mass="39257">MRLATGRHRRTRTLSIAAAVAVAAGAGGVQLGLSNGGAQAASAAVTVSSTAQLESAVRNASAGTVIRIRGGTYTPKATLESTASGTRSARITLQAYGGEKVRIDGSKLADGSWLAGIHGDYWTVQNLTFQNSPAQGFVVTSSVGGVFKNLVTADNGDSGFTLRGDGTSDNLVQNLDSHGNYDAAGHGRNADGIAVKFGSGTGNRITGARLYGNSDDGLDLWQFSSPVTVEHTWAFGNGENRWDDSAFQGDGNGFKLGGGGVRVAHVVNDNAAWGNTLHGFTENSNPGAIVLNRNTAYANAEAGFHFATGRARLARNLAVGDRGGASKLGPSTVSAANSWDAKVATPSFRSTDATAAYGARKPDGALPATTFLTTGSASIGSTMN</sequence>